<dbReference type="AlphaFoldDB" id="A0AAE1CC41"/>
<keyword evidence="2" id="KW-0472">Membrane</keyword>
<feature type="transmembrane region" description="Helical" evidence="2">
    <location>
        <begin position="152"/>
        <end position="172"/>
    </location>
</feature>
<keyword evidence="2" id="KW-1133">Transmembrane helix</keyword>
<reference evidence="3" key="1">
    <citation type="journal article" date="2023" name="Mol. Phylogenet. Evol.">
        <title>Genome-scale phylogeny and comparative genomics of the fungal order Sordariales.</title>
        <authorList>
            <person name="Hensen N."/>
            <person name="Bonometti L."/>
            <person name="Westerberg I."/>
            <person name="Brannstrom I.O."/>
            <person name="Guillou S."/>
            <person name="Cros-Aarteil S."/>
            <person name="Calhoun S."/>
            <person name="Haridas S."/>
            <person name="Kuo A."/>
            <person name="Mondo S."/>
            <person name="Pangilinan J."/>
            <person name="Riley R."/>
            <person name="LaButti K."/>
            <person name="Andreopoulos B."/>
            <person name="Lipzen A."/>
            <person name="Chen C."/>
            <person name="Yan M."/>
            <person name="Daum C."/>
            <person name="Ng V."/>
            <person name="Clum A."/>
            <person name="Steindorff A."/>
            <person name="Ohm R.A."/>
            <person name="Martin F."/>
            <person name="Silar P."/>
            <person name="Natvig D.O."/>
            <person name="Lalanne C."/>
            <person name="Gautier V."/>
            <person name="Ament-Velasquez S.L."/>
            <person name="Kruys A."/>
            <person name="Hutchinson M.I."/>
            <person name="Powell A.J."/>
            <person name="Barry K."/>
            <person name="Miller A.N."/>
            <person name="Grigoriev I.V."/>
            <person name="Debuchy R."/>
            <person name="Gladieux P."/>
            <person name="Hiltunen Thoren M."/>
            <person name="Johannesson H."/>
        </authorList>
    </citation>
    <scope>NUCLEOTIDE SEQUENCE</scope>
    <source>
        <strain evidence="3">CBS 314.62</strain>
    </source>
</reference>
<organism evidence="3 4">
    <name type="scientific">Podospora appendiculata</name>
    <dbReference type="NCBI Taxonomy" id="314037"/>
    <lineage>
        <taxon>Eukaryota</taxon>
        <taxon>Fungi</taxon>
        <taxon>Dikarya</taxon>
        <taxon>Ascomycota</taxon>
        <taxon>Pezizomycotina</taxon>
        <taxon>Sordariomycetes</taxon>
        <taxon>Sordariomycetidae</taxon>
        <taxon>Sordariales</taxon>
        <taxon>Podosporaceae</taxon>
        <taxon>Podospora</taxon>
    </lineage>
</organism>
<comment type="caution">
    <text evidence="3">The sequence shown here is derived from an EMBL/GenBank/DDBJ whole genome shotgun (WGS) entry which is preliminary data.</text>
</comment>
<accession>A0AAE1CC41</accession>
<dbReference type="EMBL" id="JAULSO010000002">
    <property type="protein sequence ID" value="KAK3688233.1"/>
    <property type="molecule type" value="Genomic_DNA"/>
</dbReference>
<protein>
    <submittedName>
        <fullName evidence="3">Uncharacterized protein</fullName>
    </submittedName>
</protein>
<evidence type="ECO:0000256" key="2">
    <source>
        <dbReference type="SAM" id="Phobius"/>
    </source>
</evidence>
<dbReference type="Pfam" id="PF14610">
    <property type="entry name" value="Psg1"/>
    <property type="match status" value="1"/>
</dbReference>
<gene>
    <name evidence="3" type="ORF">B0T22DRAFT_535454</name>
</gene>
<evidence type="ECO:0000313" key="3">
    <source>
        <dbReference type="EMBL" id="KAK3688233.1"/>
    </source>
</evidence>
<feature type="region of interest" description="Disordered" evidence="1">
    <location>
        <begin position="49"/>
        <end position="69"/>
    </location>
</feature>
<evidence type="ECO:0000256" key="1">
    <source>
        <dbReference type="SAM" id="MobiDB-lite"/>
    </source>
</evidence>
<name>A0AAE1CC41_9PEZI</name>
<dbReference type="Proteomes" id="UP001270362">
    <property type="component" value="Unassembled WGS sequence"/>
</dbReference>
<keyword evidence="2" id="KW-0812">Transmembrane</keyword>
<sequence>MCENINGANAPFCSPTEGTRLEVGKTIDVTWDPTFFNSSTTPQIRVQAEFSPSKNPKTGETGGSDGFTTDAIDVATGRYTWTILASYLEPDARSRSAKLFLATPTDTDNDGTFDAQDRLAGPRVQIISANTTTSPNNDNNNNKSMGPNPLSIALPVSLGVLVLLLIGGYFLLKRRAQNNPGAGGIRHIFSRGSRAQRLPRDPVTIIHSTHMNAGMRMQTMGESRNVFREEMSRQDRLRV</sequence>
<evidence type="ECO:0000313" key="4">
    <source>
        <dbReference type="Proteomes" id="UP001270362"/>
    </source>
</evidence>
<feature type="compositionally biased region" description="Polar residues" evidence="1">
    <location>
        <begin position="49"/>
        <end position="58"/>
    </location>
</feature>
<reference evidence="3" key="2">
    <citation type="submission" date="2023-06" db="EMBL/GenBank/DDBJ databases">
        <authorList>
            <consortium name="Lawrence Berkeley National Laboratory"/>
            <person name="Haridas S."/>
            <person name="Hensen N."/>
            <person name="Bonometti L."/>
            <person name="Westerberg I."/>
            <person name="Brannstrom I.O."/>
            <person name="Guillou S."/>
            <person name="Cros-Aarteil S."/>
            <person name="Calhoun S."/>
            <person name="Kuo A."/>
            <person name="Mondo S."/>
            <person name="Pangilinan J."/>
            <person name="Riley R."/>
            <person name="Labutti K."/>
            <person name="Andreopoulos B."/>
            <person name="Lipzen A."/>
            <person name="Chen C."/>
            <person name="Yanf M."/>
            <person name="Daum C."/>
            <person name="Ng V."/>
            <person name="Clum A."/>
            <person name="Steindorff A."/>
            <person name="Ohm R."/>
            <person name="Martin F."/>
            <person name="Silar P."/>
            <person name="Natvig D."/>
            <person name="Lalanne C."/>
            <person name="Gautier V."/>
            <person name="Ament-Velasquez S.L."/>
            <person name="Kruys A."/>
            <person name="Hutchinson M.I."/>
            <person name="Powell A.J."/>
            <person name="Barry K."/>
            <person name="Miller A.N."/>
            <person name="Grigoriev I.V."/>
            <person name="Debuchy R."/>
            <person name="Gladieux P."/>
            <person name="Thoren M.H."/>
            <person name="Johannesson H."/>
        </authorList>
    </citation>
    <scope>NUCLEOTIDE SEQUENCE</scope>
    <source>
        <strain evidence="3">CBS 314.62</strain>
    </source>
</reference>
<proteinExistence type="predicted"/>
<dbReference type="InterPro" id="IPR028000">
    <property type="entry name" value="Pma1"/>
</dbReference>
<keyword evidence="4" id="KW-1185">Reference proteome</keyword>